<evidence type="ECO:0000256" key="7">
    <source>
        <dbReference type="RuleBase" id="RU364114"/>
    </source>
</evidence>
<comment type="function">
    <text evidence="7">Arginine methyltransferase involved in the assembly or stability of mitochondrial NADH:ubiquinone oxidoreductase complex (complex I).</text>
</comment>
<keyword evidence="4 7" id="KW-0808">Transferase</keyword>
<dbReference type="Pfam" id="PF02636">
    <property type="entry name" value="Methyltransf_28"/>
    <property type="match status" value="1"/>
</dbReference>
<dbReference type="EMBL" id="OZ023703">
    <property type="protein sequence ID" value="CAK9870362.1"/>
    <property type="molecule type" value="Genomic_DNA"/>
</dbReference>
<keyword evidence="9" id="KW-1185">Reference proteome</keyword>
<keyword evidence="3 7" id="KW-0489">Methyltransferase</keyword>
<reference evidence="8 9" key="1">
    <citation type="submission" date="2024-03" db="EMBL/GenBank/DDBJ databases">
        <authorList>
            <consortium name="ELIXIR-Norway"/>
            <consortium name="Elixir Norway"/>
        </authorList>
    </citation>
    <scope>NUCLEOTIDE SEQUENCE [LARGE SCALE GENOMIC DNA]</scope>
</reference>
<evidence type="ECO:0000256" key="2">
    <source>
        <dbReference type="ARBA" id="ARBA00005891"/>
    </source>
</evidence>
<evidence type="ECO:0000256" key="6">
    <source>
        <dbReference type="ARBA" id="ARBA00048612"/>
    </source>
</evidence>
<dbReference type="Gene3D" id="3.40.50.150">
    <property type="entry name" value="Vaccinia Virus protein VP39"/>
    <property type="match status" value="1"/>
</dbReference>
<proteinExistence type="inferred from homology"/>
<dbReference type="InterPro" id="IPR003788">
    <property type="entry name" value="NDUFAF7"/>
</dbReference>
<dbReference type="EC" id="2.1.1.320" evidence="7"/>
<evidence type="ECO:0000256" key="3">
    <source>
        <dbReference type="ARBA" id="ARBA00022603"/>
    </source>
</evidence>
<comment type="similarity">
    <text evidence="2 7">Belongs to the NDUFAF7 family.</text>
</comment>
<keyword evidence="5 7" id="KW-0496">Mitochondrion</keyword>
<comment type="subcellular location">
    <subcellularLocation>
        <location evidence="1 7">Mitochondrion</location>
    </subcellularLocation>
</comment>
<protein>
    <recommendedName>
        <fullName evidence="7">Protein arginine methyltransferase NDUFAF7</fullName>
        <ecNumber evidence="7">2.1.1.320</ecNumber>
    </recommendedName>
</protein>
<organism evidence="8 9">
    <name type="scientific">Sphagnum jensenii</name>
    <dbReference type="NCBI Taxonomy" id="128206"/>
    <lineage>
        <taxon>Eukaryota</taxon>
        <taxon>Viridiplantae</taxon>
        <taxon>Streptophyta</taxon>
        <taxon>Embryophyta</taxon>
        <taxon>Bryophyta</taxon>
        <taxon>Sphagnophytina</taxon>
        <taxon>Sphagnopsida</taxon>
        <taxon>Sphagnales</taxon>
        <taxon>Sphagnaceae</taxon>
        <taxon>Sphagnum</taxon>
    </lineage>
</organism>
<comment type="catalytic activity">
    <reaction evidence="6 7">
        <text>L-arginyl-[protein] + 2 S-adenosyl-L-methionine = N(omega),N(omega)'-dimethyl-L-arginyl-[protein] + 2 S-adenosyl-L-homocysteine + 2 H(+)</text>
        <dbReference type="Rhea" id="RHEA:48108"/>
        <dbReference type="Rhea" id="RHEA-COMP:10532"/>
        <dbReference type="Rhea" id="RHEA-COMP:11992"/>
        <dbReference type="ChEBI" id="CHEBI:15378"/>
        <dbReference type="ChEBI" id="CHEBI:29965"/>
        <dbReference type="ChEBI" id="CHEBI:57856"/>
        <dbReference type="ChEBI" id="CHEBI:59789"/>
        <dbReference type="ChEBI" id="CHEBI:88221"/>
        <dbReference type="EC" id="2.1.1.320"/>
    </reaction>
</comment>
<sequence length="266" mass="28937">MDMEIVAEQRRKRTQVLECAGESQANNINIADGEKKSSEILESEAANDGSNEEGEFVTSPDISQMFGEMVGVWCMCLWHQTGQPNHLHLVELGPGWGTLMADLLRGTAKFKDFSQSLSVHMVECSPALKSIQQQTLKCHPKDQADSTCAVDGQKGKPTEDQISQILGAAISWHLDLEPGFWFVLSPGPTTASSLYLAKQMKWPSLEEKVKIEHVEVCPSALKLTAEIARRVGEDGGSSAFGPVCQSQFLGTFGDRFSTGSSAAECN</sequence>
<name>A0ABP1B5B1_9BRYO</name>
<evidence type="ECO:0000313" key="9">
    <source>
        <dbReference type="Proteomes" id="UP001497522"/>
    </source>
</evidence>
<dbReference type="PANTHER" id="PTHR12049:SF7">
    <property type="entry name" value="PROTEIN ARGININE METHYLTRANSFERASE NDUFAF7, MITOCHONDRIAL"/>
    <property type="match status" value="1"/>
</dbReference>
<dbReference type="SUPFAM" id="SSF53335">
    <property type="entry name" value="S-adenosyl-L-methionine-dependent methyltransferases"/>
    <property type="match status" value="1"/>
</dbReference>
<evidence type="ECO:0000256" key="4">
    <source>
        <dbReference type="ARBA" id="ARBA00022679"/>
    </source>
</evidence>
<evidence type="ECO:0000256" key="1">
    <source>
        <dbReference type="ARBA" id="ARBA00004173"/>
    </source>
</evidence>
<gene>
    <name evidence="8" type="ORF">CSSPJE1EN2_LOCUS13030</name>
</gene>
<accession>A0ABP1B5B1</accession>
<dbReference type="PANTHER" id="PTHR12049">
    <property type="entry name" value="PROTEIN ARGININE METHYLTRANSFERASE NDUFAF7, MITOCHONDRIAL"/>
    <property type="match status" value="1"/>
</dbReference>
<dbReference type="InterPro" id="IPR029063">
    <property type="entry name" value="SAM-dependent_MTases_sf"/>
</dbReference>
<dbReference type="Proteomes" id="UP001497522">
    <property type="component" value="Chromosome 2"/>
</dbReference>
<evidence type="ECO:0000256" key="5">
    <source>
        <dbReference type="ARBA" id="ARBA00023128"/>
    </source>
</evidence>
<evidence type="ECO:0000313" key="8">
    <source>
        <dbReference type="EMBL" id="CAK9870362.1"/>
    </source>
</evidence>